<evidence type="ECO:0000313" key="9">
    <source>
        <dbReference type="Proteomes" id="UP001221566"/>
    </source>
</evidence>
<evidence type="ECO:0000256" key="3">
    <source>
        <dbReference type="ARBA" id="ARBA00048782"/>
    </source>
</evidence>
<comment type="function">
    <text evidence="4">Has an important function as a repair enzyme for proteins that have been inactivated by oxidation. Catalyzes the reversible oxidation-reduction of methionine sulfoxide in proteins to methionine.</text>
</comment>
<dbReference type="Gene3D" id="3.30.1060.10">
    <property type="entry name" value="Peptide methionine sulphoxide reductase MsrA"/>
    <property type="match status" value="1"/>
</dbReference>
<dbReference type="GO" id="GO:0008113">
    <property type="term" value="F:peptide-methionine (S)-S-oxide reductase activity"/>
    <property type="evidence" value="ECO:0007669"/>
    <property type="project" value="UniProtKB-UniRule"/>
</dbReference>
<gene>
    <name evidence="4 6" type="primary">msrA</name>
    <name evidence="7" type="ORF">C8E02_0936</name>
    <name evidence="6" type="ORF">PQU93_05190</name>
</gene>
<evidence type="ECO:0000313" key="7">
    <source>
        <dbReference type="EMBL" id="RKQ61169.1"/>
    </source>
</evidence>
<comment type="similarity">
    <text evidence="4">Belongs to the MsrA Met sulfoxide reductase family.</text>
</comment>
<dbReference type="Proteomes" id="UP000279384">
    <property type="component" value="Unassembled WGS sequence"/>
</dbReference>
<comment type="caution">
    <text evidence="7">The sequence shown here is derived from an EMBL/GenBank/DDBJ whole genome shotgun (WGS) entry which is preliminary data.</text>
</comment>
<sequence>MLNKATFAGGCFWCTEAVFRQVPGVKSVTPGYTGGAVANPGYEQVCSGRTGHAEAIEIEFDDEVVSYENLLRLFFATHDPTTPNRQGHDVGTQYRSAVFWHFPEQEAALARIMDELRPTLPPGAQIVTQSQPAATFYPAETEHHRYYELNPYAPYCRAVVAGKVMKGEQVLDTLQQRGLAD</sequence>
<dbReference type="InterPro" id="IPR002569">
    <property type="entry name" value="Met_Sox_Rdtase_MsrA_dom"/>
</dbReference>
<reference evidence="7 8" key="1">
    <citation type="submission" date="2018-10" db="EMBL/GenBank/DDBJ databases">
        <title>Genomic Encyclopedia of Type Strains, Phase IV (KMG-IV): sequencing the most valuable type-strain genomes for metagenomic binning, comparative biology and taxonomic classification.</title>
        <authorList>
            <person name="Goeker M."/>
        </authorList>
    </citation>
    <scope>NUCLEOTIDE SEQUENCE [LARGE SCALE GENOMIC DNA]</scope>
    <source>
        <strain evidence="7 8">DSM 3303</strain>
    </source>
</reference>
<keyword evidence="1 4" id="KW-0560">Oxidoreductase</keyword>
<dbReference type="InterPro" id="IPR036509">
    <property type="entry name" value="Met_Sox_Rdtase_MsrA_sf"/>
</dbReference>
<organism evidence="7 8">
    <name type="scientific">Vogesella indigofera</name>
    <name type="common">Pseudomonas indigofera</name>
    <dbReference type="NCBI Taxonomy" id="45465"/>
    <lineage>
        <taxon>Bacteria</taxon>
        <taxon>Pseudomonadati</taxon>
        <taxon>Pseudomonadota</taxon>
        <taxon>Betaproteobacteria</taxon>
        <taxon>Neisseriales</taxon>
        <taxon>Chromobacteriaceae</taxon>
        <taxon>Vogesella</taxon>
    </lineage>
</organism>
<dbReference type="Proteomes" id="UP001221566">
    <property type="component" value="Unassembled WGS sequence"/>
</dbReference>
<dbReference type="NCBIfam" id="TIGR00401">
    <property type="entry name" value="msrA"/>
    <property type="match status" value="1"/>
</dbReference>
<accession>A0A495BIJ0</accession>
<proteinExistence type="inferred from homology"/>
<comment type="catalytic activity">
    <reaction evidence="3 4">
        <text>[thioredoxin]-disulfide + L-methionine + H2O = L-methionine (S)-S-oxide + [thioredoxin]-dithiol</text>
        <dbReference type="Rhea" id="RHEA:19993"/>
        <dbReference type="Rhea" id="RHEA-COMP:10698"/>
        <dbReference type="Rhea" id="RHEA-COMP:10700"/>
        <dbReference type="ChEBI" id="CHEBI:15377"/>
        <dbReference type="ChEBI" id="CHEBI:29950"/>
        <dbReference type="ChEBI" id="CHEBI:50058"/>
        <dbReference type="ChEBI" id="CHEBI:57844"/>
        <dbReference type="ChEBI" id="CHEBI:58772"/>
        <dbReference type="EC" id="1.8.4.11"/>
    </reaction>
</comment>
<evidence type="ECO:0000256" key="2">
    <source>
        <dbReference type="ARBA" id="ARBA00047806"/>
    </source>
</evidence>
<evidence type="ECO:0000256" key="4">
    <source>
        <dbReference type="HAMAP-Rule" id="MF_01401"/>
    </source>
</evidence>
<dbReference type="Pfam" id="PF01625">
    <property type="entry name" value="PMSR"/>
    <property type="match status" value="1"/>
</dbReference>
<evidence type="ECO:0000313" key="8">
    <source>
        <dbReference type="Proteomes" id="UP000279384"/>
    </source>
</evidence>
<dbReference type="EMBL" id="JAQQKY010000002">
    <property type="protein sequence ID" value="MDC7690178.1"/>
    <property type="molecule type" value="Genomic_DNA"/>
</dbReference>
<dbReference type="SUPFAM" id="SSF55068">
    <property type="entry name" value="Peptide methionine sulfoxide reductase"/>
    <property type="match status" value="1"/>
</dbReference>
<evidence type="ECO:0000313" key="6">
    <source>
        <dbReference type="EMBL" id="MDC7690178.1"/>
    </source>
</evidence>
<keyword evidence="9" id="KW-1185">Reference proteome</keyword>
<dbReference type="PANTHER" id="PTHR43774:SF1">
    <property type="entry name" value="PEPTIDE METHIONINE SULFOXIDE REDUCTASE MSRA 2"/>
    <property type="match status" value="1"/>
</dbReference>
<dbReference type="RefSeq" id="WP_202902673.1">
    <property type="nucleotide sequence ID" value="NZ_JAQQKY010000002.1"/>
</dbReference>
<dbReference type="EC" id="1.8.4.11" evidence="4"/>
<dbReference type="AlphaFoldDB" id="A0A495BIJ0"/>
<dbReference type="EMBL" id="RBID01000011">
    <property type="protein sequence ID" value="RKQ61169.1"/>
    <property type="molecule type" value="Genomic_DNA"/>
</dbReference>
<name>A0A495BIJ0_VOGIN</name>
<feature type="domain" description="Peptide methionine sulphoxide reductase MsrA" evidence="5">
    <location>
        <begin position="4"/>
        <end position="156"/>
    </location>
</feature>
<dbReference type="PANTHER" id="PTHR43774">
    <property type="entry name" value="PEPTIDE METHIONINE SULFOXIDE REDUCTASE"/>
    <property type="match status" value="1"/>
</dbReference>
<evidence type="ECO:0000256" key="1">
    <source>
        <dbReference type="ARBA" id="ARBA00023002"/>
    </source>
</evidence>
<evidence type="ECO:0000259" key="5">
    <source>
        <dbReference type="Pfam" id="PF01625"/>
    </source>
</evidence>
<feature type="active site" evidence="4">
    <location>
        <position position="11"/>
    </location>
</feature>
<reference evidence="6 9" key="2">
    <citation type="submission" date="2023-01" db="EMBL/GenBank/DDBJ databases">
        <title>Novel species of the genus Vogesella isolated from rivers.</title>
        <authorList>
            <person name="Lu H."/>
        </authorList>
    </citation>
    <scope>NUCLEOTIDE SEQUENCE [LARGE SCALE GENOMIC DNA]</scope>
    <source>
        <strain evidence="6 9">SH7W</strain>
    </source>
</reference>
<dbReference type="HAMAP" id="MF_01401">
    <property type="entry name" value="MsrA"/>
    <property type="match status" value="1"/>
</dbReference>
<comment type="catalytic activity">
    <reaction evidence="2 4">
        <text>L-methionyl-[protein] + [thioredoxin]-disulfide + H2O = L-methionyl-(S)-S-oxide-[protein] + [thioredoxin]-dithiol</text>
        <dbReference type="Rhea" id="RHEA:14217"/>
        <dbReference type="Rhea" id="RHEA-COMP:10698"/>
        <dbReference type="Rhea" id="RHEA-COMP:10700"/>
        <dbReference type="Rhea" id="RHEA-COMP:12313"/>
        <dbReference type="Rhea" id="RHEA-COMP:12315"/>
        <dbReference type="ChEBI" id="CHEBI:15377"/>
        <dbReference type="ChEBI" id="CHEBI:16044"/>
        <dbReference type="ChEBI" id="CHEBI:29950"/>
        <dbReference type="ChEBI" id="CHEBI:44120"/>
        <dbReference type="ChEBI" id="CHEBI:50058"/>
        <dbReference type="EC" id="1.8.4.11"/>
    </reaction>
</comment>
<protein>
    <recommendedName>
        <fullName evidence="4">Peptide methionine sulfoxide reductase MsrA</fullName>
        <shortName evidence="4">Protein-methionine-S-oxide reductase</shortName>
        <ecNumber evidence="4">1.8.4.11</ecNumber>
    </recommendedName>
    <alternativeName>
        <fullName evidence="4">Peptide-methionine (S)-S-oxide reductase</fullName>
        <shortName evidence="4">Peptide Met(O) reductase</shortName>
    </alternativeName>
</protein>